<comment type="caution">
    <text evidence="3">The sequence shown here is derived from an EMBL/GenBank/DDBJ whole genome shotgun (WGS) entry which is preliminary data.</text>
</comment>
<reference evidence="3" key="1">
    <citation type="submission" date="2020-11" db="EMBL/GenBank/DDBJ databases">
        <authorList>
            <consortium name="DOE Joint Genome Institute"/>
            <person name="Ahrendt S."/>
            <person name="Riley R."/>
            <person name="Andreopoulos W."/>
            <person name="Labutti K."/>
            <person name="Pangilinan J."/>
            <person name="Ruiz-Duenas F.J."/>
            <person name="Barrasa J.M."/>
            <person name="Sanchez-Garcia M."/>
            <person name="Camarero S."/>
            <person name="Miyauchi S."/>
            <person name="Serrano A."/>
            <person name="Linde D."/>
            <person name="Babiker R."/>
            <person name="Drula E."/>
            <person name="Ayuso-Fernandez I."/>
            <person name="Pacheco R."/>
            <person name="Padilla G."/>
            <person name="Ferreira P."/>
            <person name="Barriuso J."/>
            <person name="Kellner H."/>
            <person name="Castanera R."/>
            <person name="Alfaro M."/>
            <person name="Ramirez L."/>
            <person name="Pisabarro A.G."/>
            <person name="Kuo A."/>
            <person name="Tritt A."/>
            <person name="Lipzen A."/>
            <person name="He G."/>
            <person name="Yan M."/>
            <person name="Ng V."/>
            <person name="Cullen D."/>
            <person name="Martin F."/>
            <person name="Rosso M.-N."/>
            <person name="Henrissat B."/>
            <person name="Hibbett D."/>
            <person name="Martinez A.T."/>
            <person name="Grigoriev I.V."/>
        </authorList>
    </citation>
    <scope>NUCLEOTIDE SEQUENCE</scope>
    <source>
        <strain evidence="3">AH 40177</strain>
    </source>
</reference>
<sequence length="310" mass="34795">MLMTTGIYCLGLIFFSALIFAVHGAPTPKSEDYSVTIFDKDTFKPVLKGVKAATRVQMTRMINKLKAKNLQKPSVILYYNTAPEKSGEPTTVDYKQMMMIRFVLQGGTTCDKHPCFGWIQFNGFNIFGSIHSTRTDGGWDRDRYDPEGIGEEQGNSYNTEFVKSKGSWLKEWNEVTWPGVAEWLKVNKPLKSSIPSGIKREGEGKEGQTQQGASKKVKVPPPIESVEQNDTPQDGTKFKFFGSGAFRGSPGSPANYPEQKYISELVHHDKDPFMGHEAKDTHTLTMIPEYPIVQRYLAHLICPVKLDNSL</sequence>
<protein>
    <submittedName>
        <fullName evidence="3">Uncharacterized protein</fullName>
    </submittedName>
</protein>
<name>A0A9P5PZ29_9AGAR</name>
<keyword evidence="4" id="KW-1185">Reference proteome</keyword>
<evidence type="ECO:0000256" key="1">
    <source>
        <dbReference type="SAM" id="MobiDB-lite"/>
    </source>
</evidence>
<feature type="region of interest" description="Disordered" evidence="1">
    <location>
        <begin position="194"/>
        <end position="235"/>
    </location>
</feature>
<feature type="chain" id="PRO_5040140746" evidence="2">
    <location>
        <begin position="25"/>
        <end position="310"/>
    </location>
</feature>
<keyword evidence="2" id="KW-0732">Signal</keyword>
<evidence type="ECO:0000313" key="4">
    <source>
        <dbReference type="Proteomes" id="UP000772434"/>
    </source>
</evidence>
<accession>A0A9P5PZ29</accession>
<feature type="signal peptide" evidence="2">
    <location>
        <begin position="1"/>
        <end position="24"/>
    </location>
</feature>
<evidence type="ECO:0000313" key="3">
    <source>
        <dbReference type="EMBL" id="KAF9070645.1"/>
    </source>
</evidence>
<gene>
    <name evidence="3" type="ORF">BDP27DRAFT_1401960</name>
</gene>
<evidence type="ECO:0000256" key="2">
    <source>
        <dbReference type="SAM" id="SignalP"/>
    </source>
</evidence>
<dbReference type="Proteomes" id="UP000772434">
    <property type="component" value="Unassembled WGS sequence"/>
</dbReference>
<proteinExistence type="predicted"/>
<organism evidence="3 4">
    <name type="scientific">Rhodocollybia butyracea</name>
    <dbReference type="NCBI Taxonomy" id="206335"/>
    <lineage>
        <taxon>Eukaryota</taxon>
        <taxon>Fungi</taxon>
        <taxon>Dikarya</taxon>
        <taxon>Basidiomycota</taxon>
        <taxon>Agaricomycotina</taxon>
        <taxon>Agaricomycetes</taxon>
        <taxon>Agaricomycetidae</taxon>
        <taxon>Agaricales</taxon>
        <taxon>Marasmiineae</taxon>
        <taxon>Omphalotaceae</taxon>
        <taxon>Rhodocollybia</taxon>
    </lineage>
</organism>
<dbReference type="AlphaFoldDB" id="A0A9P5PZ29"/>
<dbReference type="EMBL" id="JADNRY010000039">
    <property type="protein sequence ID" value="KAF9070645.1"/>
    <property type="molecule type" value="Genomic_DNA"/>
</dbReference>